<dbReference type="InterPro" id="IPR050388">
    <property type="entry name" value="ABC_Ni/Peptide_Import"/>
</dbReference>
<organism evidence="9 10">
    <name type="scientific">Enterocloster alcoholdehydrogenati</name>
    <dbReference type="NCBI Taxonomy" id="2547410"/>
    <lineage>
        <taxon>Bacteria</taxon>
        <taxon>Bacillati</taxon>
        <taxon>Bacillota</taxon>
        <taxon>Clostridia</taxon>
        <taxon>Lachnospirales</taxon>
        <taxon>Lachnospiraceae</taxon>
        <taxon>Enterocloster</taxon>
    </lineage>
</organism>
<dbReference type="Pfam" id="PF00005">
    <property type="entry name" value="ABC_tran"/>
    <property type="match status" value="1"/>
</dbReference>
<evidence type="ECO:0000259" key="8">
    <source>
        <dbReference type="PROSITE" id="PS50893"/>
    </source>
</evidence>
<dbReference type="CDD" id="cd03257">
    <property type="entry name" value="ABC_NikE_OppD_transporters"/>
    <property type="match status" value="1"/>
</dbReference>
<reference evidence="9 10" key="1">
    <citation type="submission" date="2024-04" db="EMBL/GenBank/DDBJ databases">
        <title>Defined microbial consortia suppress multidrug-resistant proinflammatory Enterobacteriaceae via ecological control.</title>
        <authorList>
            <person name="Furuichi M."/>
            <person name="Kawaguchi T."/>
            <person name="Pust M."/>
            <person name="Yasuma K."/>
            <person name="Plichta D."/>
            <person name="Hasegawa N."/>
            <person name="Ohya T."/>
            <person name="Bhattarai S."/>
            <person name="Sasajima S."/>
            <person name="Aoto Y."/>
            <person name="Tuganbaev T."/>
            <person name="Yaginuma M."/>
            <person name="Ueda M."/>
            <person name="Okahashi N."/>
            <person name="Amafuji K."/>
            <person name="Kiridooshi Y."/>
            <person name="Sugita K."/>
            <person name="Strazar M."/>
            <person name="Skelly A."/>
            <person name="Suda W."/>
            <person name="Hattori M."/>
            <person name="Nakamoto N."/>
            <person name="Caballero S."/>
            <person name="Norman J."/>
            <person name="Olle B."/>
            <person name="Tanoue T."/>
            <person name="Arita M."/>
            <person name="Bucci V."/>
            <person name="Atarashi K."/>
            <person name="Xavier R."/>
            <person name="Honda K."/>
        </authorList>
    </citation>
    <scope>NUCLEOTIDE SEQUENCE [LARGE SCALE GENOMIC DNA]</scope>
    <source>
        <strain evidence="10">f13</strain>
    </source>
</reference>
<keyword evidence="6 9" id="KW-0067">ATP-binding</keyword>
<evidence type="ECO:0000256" key="6">
    <source>
        <dbReference type="ARBA" id="ARBA00022840"/>
    </source>
</evidence>
<evidence type="ECO:0000256" key="3">
    <source>
        <dbReference type="ARBA" id="ARBA00022448"/>
    </source>
</evidence>
<dbReference type="Gene3D" id="3.40.50.300">
    <property type="entry name" value="P-loop containing nucleotide triphosphate hydrolases"/>
    <property type="match status" value="1"/>
</dbReference>
<feature type="domain" description="ABC transporter" evidence="8">
    <location>
        <begin position="7"/>
        <end position="255"/>
    </location>
</feature>
<dbReference type="PROSITE" id="PS00211">
    <property type="entry name" value="ABC_TRANSPORTER_1"/>
    <property type="match status" value="1"/>
</dbReference>
<keyword evidence="10" id="KW-1185">Reference proteome</keyword>
<dbReference type="PROSITE" id="PS50893">
    <property type="entry name" value="ABC_TRANSPORTER_2"/>
    <property type="match status" value="1"/>
</dbReference>
<comment type="caution">
    <text evidence="9">The sequence shown here is derived from an EMBL/GenBank/DDBJ whole genome shotgun (WGS) entry which is preliminary data.</text>
</comment>
<dbReference type="GO" id="GO:0005524">
    <property type="term" value="F:ATP binding"/>
    <property type="evidence" value="ECO:0007669"/>
    <property type="project" value="UniProtKB-KW"/>
</dbReference>
<evidence type="ECO:0000256" key="5">
    <source>
        <dbReference type="ARBA" id="ARBA00022741"/>
    </source>
</evidence>
<dbReference type="SUPFAM" id="SSF52540">
    <property type="entry name" value="P-loop containing nucleoside triphosphate hydrolases"/>
    <property type="match status" value="1"/>
</dbReference>
<name>A0ABQ0AU11_9FIRM</name>
<evidence type="ECO:0000256" key="7">
    <source>
        <dbReference type="ARBA" id="ARBA00023136"/>
    </source>
</evidence>
<keyword evidence="4" id="KW-1003">Cell membrane</keyword>
<protein>
    <submittedName>
        <fullName evidence="9">ABC transporter ATP-binding protein</fullName>
    </submittedName>
</protein>
<evidence type="ECO:0000313" key="9">
    <source>
        <dbReference type="EMBL" id="GAA6267520.1"/>
    </source>
</evidence>
<dbReference type="InterPro" id="IPR003439">
    <property type="entry name" value="ABC_transporter-like_ATP-bd"/>
</dbReference>
<dbReference type="RefSeq" id="WP_178302185.1">
    <property type="nucleotide sequence ID" value="NZ_BAABXL010000001.1"/>
</dbReference>
<proteinExistence type="inferred from homology"/>
<sequence>MSHILEVRGLQVAFTGERGETVGTDHVDFHVDSGETVCLVGESGCGKSVTSLAVMGLLGRGGYAAEGEILFKGRDLLKMKRKELDAIRGKELAMIFQDPLSSLNPVLTIGLQLMEGIKSHMDLDKESRRQRAAALLKKAGIRDAEAVMKKYPHQLSGGMRQRVMIAMALSCEPALLIADEPTTALDVTIQAQIMSLLKELKKDLNMALLLITHDMGLVAQMADRVMVMYAGQIIEEGTVFEIFDHPSHPYTKALLAAVPSLKQDPDRVLPAIEGTVPEEYGRITGCRFADRCPYRQKLCGQAQVLNNILTADDKTSHRVRCRRAEEVEQDGRV</sequence>
<dbReference type="PANTHER" id="PTHR43297:SF2">
    <property type="entry name" value="DIPEPTIDE TRANSPORT ATP-BINDING PROTEIN DPPD"/>
    <property type="match status" value="1"/>
</dbReference>
<dbReference type="EMBL" id="BAABXL010000001">
    <property type="protein sequence ID" value="GAA6267520.1"/>
    <property type="molecule type" value="Genomic_DNA"/>
</dbReference>
<dbReference type="InterPro" id="IPR017871">
    <property type="entry name" value="ABC_transporter-like_CS"/>
</dbReference>
<keyword evidence="3" id="KW-0813">Transport</keyword>
<dbReference type="InterPro" id="IPR003593">
    <property type="entry name" value="AAA+_ATPase"/>
</dbReference>
<evidence type="ECO:0000256" key="4">
    <source>
        <dbReference type="ARBA" id="ARBA00022475"/>
    </source>
</evidence>
<dbReference type="Pfam" id="PF08352">
    <property type="entry name" value="oligo_HPY"/>
    <property type="match status" value="1"/>
</dbReference>
<dbReference type="InterPro" id="IPR027417">
    <property type="entry name" value="P-loop_NTPase"/>
</dbReference>
<accession>A0ABQ0AU11</accession>
<dbReference type="SMART" id="SM00382">
    <property type="entry name" value="AAA"/>
    <property type="match status" value="1"/>
</dbReference>
<evidence type="ECO:0000256" key="2">
    <source>
        <dbReference type="ARBA" id="ARBA00005417"/>
    </source>
</evidence>
<comment type="subcellular location">
    <subcellularLocation>
        <location evidence="1">Cell membrane</location>
        <topology evidence="1">Peripheral membrane protein</topology>
    </subcellularLocation>
</comment>
<comment type="similarity">
    <text evidence="2">Belongs to the ABC transporter superfamily.</text>
</comment>
<keyword evidence="7" id="KW-0472">Membrane</keyword>
<gene>
    <name evidence="9" type="ORF">F130042H8_05800</name>
</gene>
<keyword evidence="5" id="KW-0547">Nucleotide-binding</keyword>
<evidence type="ECO:0000256" key="1">
    <source>
        <dbReference type="ARBA" id="ARBA00004202"/>
    </source>
</evidence>
<dbReference type="Proteomes" id="UP001600894">
    <property type="component" value="Unassembled WGS sequence"/>
</dbReference>
<dbReference type="InterPro" id="IPR013563">
    <property type="entry name" value="Oligopep_ABC_C"/>
</dbReference>
<evidence type="ECO:0000313" key="10">
    <source>
        <dbReference type="Proteomes" id="UP001600894"/>
    </source>
</evidence>
<dbReference type="NCBIfam" id="TIGR01727">
    <property type="entry name" value="oligo_HPY"/>
    <property type="match status" value="1"/>
</dbReference>
<dbReference type="PANTHER" id="PTHR43297">
    <property type="entry name" value="OLIGOPEPTIDE TRANSPORT ATP-BINDING PROTEIN APPD"/>
    <property type="match status" value="1"/>
</dbReference>